<evidence type="ECO:0000313" key="1">
    <source>
        <dbReference type="EMBL" id="PAU69829.1"/>
    </source>
</evidence>
<sequence>MLAGDYATLIRMFDKIVKPLSEPLTTDDAALRRRVEAMSGMGS</sequence>
<dbReference type="EMBL" id="MVOG01000005">
    <property type="protein sequence ID" value="PAU69829.1"/>
    <property type="molecule type" value="Genomic_DNA"/>
</dbReference>
<dbReference type="Proteomes" id="UP000217986">
    <property type="component" value="Unassembled WGS sequence"/>
</dbReference>
<accession>A0A2A2EKZ1</accession>
<organism evidence="1 2">
    <name type="scientific">Bifidobacterium italicum</name>
    <dbReference type="NCBI Taxonomy" id="1960968"/>
    <lineage>
        <taxon>Bacteria</taxon>
        <taxon>Bacillati</taxon>
        <taxon>Actinomycetota</taxon>
        <taxon>Actinomycetes</taxon>
        <taxon>Bifidobacteriales</taxon>
        <taxon>Bifidobacteriaceae</taxon>
        <taxon>Bifidobacterium</taxon>
    </lineage>
</organism>
<comment type="caution">
    <text evidence="1">The sequence shown here is derived from an EMBL/GenBank/DDBJ whole genome shotgun (WGS) entry which is preliminary data.</text>
</comment>
<dbReference type="AlphaFoldDB" id="A0A2A2EKZ1"/>
<name>A0A2A2EKZ1_9BIFI</name>
<evidence type="ECO:0000313" key="2">
    <source>
        <dbReference type="Proteomes" id="UP000217986"/>
    </source>
</evidence>
<proteinExistence type="predicted"/>
<keyword evidence="2" id="KW-1185">Reference proteome</keyword>
<protein>
    <submittedName>
        <fullName evidence="1">Filamentation induced by cAMP protein fic</fullName>
    </submittedName>
</protein>
<gene>
    <name evidence="1" type="ORF">B1400_0364</name>
</gene>
<reference evidence="1 2" key="1">
    <citation type="journal article" date="2017" name="ISME J.">
        <title>Unveiling bifidobacterial biogeography across the mammalian branch of the tree of life.</title>
        <authorList>
            <person name="Milani C."/>
            <person name="Mangifesta M."/>
            <person name="Mancabelli L."/>
            <person name="Lugli G.A."/>
            <person name="James K."/>
            <person name="Duranti S."/>
            <person name="Turroni F."/>
            <person name="Ferrario C."/>
            <person name="Ossiprandi M.C."/>
            <person name="van Sinderen D."/>
            <person name="Ventura M."/>
        </authorList>
    </citation>
    <scope>NUCLEOTIDE SEQUENCE [LARGE SCALE GENOMIC DNA]</scope>
    <source>
        <strain evidence="1 2">70</strain>
    </source>
</reference>